<dbReference type="OrthoDB" id="10065037at2759"/>
<comment type="subcellular location">
    <subcellularLocation>
        <location evidence="1">Endoplasmic reticulum membrane</location>
        <topology evidence="1">Single-pass type IV membrane protein</topology>
    </subcellularLocation>
</comment>
<dbReference type="EMBL" id="DS235239">
    <property type="protein sequence ID" value="EEB13747.1"/>
    <property type="molecule type" value="Genomic_DNA"/>
</dbReference>
<reference evidence="9" key="2">
    <citation type="submission" date="2007-04" db="EMBL/GenBank/DDBJ databases">
        <title>The genome of the human body louse.</title>
        <authorList>
            <consortium name="The Human Body Louse Genome Consortium"/>
            <person name="Kirkness E."/>
            <person name="Walenz B."/>
            <person name="Hass B."/>
            <person name="Bruggner R."/>
            <person name="Strausberg R."/>
        </authorList>
    </citation>
    <scope>NUCLEOTIDE SEQUENCE</scope>
    <source>
        <strain evidence="9">USDA</strain>
    </source>
</reference>
<dbReference type="InParanoid" id="E0VK40"/>
<dbReference type="Gene3D" id="1.10.287.110">
    <property type="entry name" value="DnaJ domain"/>
    <property type="match status" value="1"/>
</dbReference>
<dbReference type="PRINTS" id="PR00625">
    <property type="entry name" value="JDOMAIN"/>
</dbReference>
<keyword evidence="6" id="KW-0472">Membrane</keyword>
<dbReference type="InterPro" id="IPR018253">
    <property type="entry name" value="DnaJ_domain_CS"/>
</dbReference>
<dbReference type="EMBL" id="AAZO01002974">
    <property type="status" value="NOT_ANNOTATED_CDS"/>
    <property type="molecule type" value="Genomic_DNA"/>
</dbReference>
<dbReference type="PROSITE" id="PS00636">
    <property type="entry name" value="DNAJ_1"/>
    <property type="match status" value="1"/>
</dbReference>
<name>E0VK40_PEDHC</name>
<keyword evidence="6" id="KW-0812">Transmembrane</keyword>
<dbReference type="CDD" id="cd06257">
    <property type="entry name" value="DnaJ"/>
    <property type="match status" value="1"/>
</dbReference>
<evidence type="ECO:0000313" key="10">
    <source>
        <dbReference type="EnsemblMetazoa" id="PHUM256640-PA"/>
    </source>
</evidence>
<evidence type="ECO:0000256" key="7">
    <source>
        <dbReference type="SAM" id="SignalP"/>
    </source>
</evidence>
<dbReference type="GO" id="GO:0005789">
    <property type="term" value="C:endoplasmic reticulum membrane"/>
    <property type="evidence" value="ECO:0007669"/>
    <property type="project" value="UniProtKB-SubCell"/>
</dbReference>
<feature type="domain" description="J" evidence="8">
    <location>
        <begin position="27"/>
        <end position="91"/>
    </location>
</feature>
<dbReference type="InterPro" id="IPR001623">
    <property type="entry name" value="DnaJ_domain"/>
</dbReference>
<dbReference type="KEGG" id="phu:Phum_PHUM256640"/>
<evidence type="ECO:0000256" key="3">
    <source>
        <dbReference type="ARBA" id="ARBA00023006"/>
    </source>
</evidence>
<reference evidence="10" key="3">
    <citation type="submission" date="2021-02" db="UniProtKB">
        <authorList>
            <consortium name="EnsemblMetazoa"/>
        </authorList>
    </citation>
    <scope>IDENTIFICATION</scope>
    <source>
        <strain evidence="10">USDA</strain>
    </source>
</reference>
<evidence type="ECO:0000256" key="2">
    <source>
        <dbReference type="ARBA" id="ARBA00020921"/>
    </source>
</evidence>
<evidence type="ECO:0000313" key="9">
    <source>
        <dbReference type="EMBL" id="EEB13747.1"/>
    </source>
</evidence>
<dbReference type="Pfam" id="PF00226">
    <property type="entry name" value="DnaJ"/>
    <property type="match status" value="1"/>
</dbReference>
<dbReference type="Proteomes" id="UP000009046">
    <property type="component" value="Unassembled WGS sequence"/>
</dbReference>
<dbReference type="Pfam" id="PF00085">
    <property type="entry name" value="Thioredoxin"/>
    <property type="match status" value="1"/>
</dbReference>
<accession>E0VK40</accession>
<evidence type="ECO:0000256" key="5">
    <source>
        <dbReference type="ARBA" id="ARBA00035043"/>
    </source>
</evidence>
<reference evidence="9" key="1">
    <citation type="submission" date="2007-04" db="EMBL/GenBank/DDBJ databases">
        <title>Annotation of Pediculus humanus corporis strain USDA.</title>
        <authorList>
            <person name="Kirkness E."/>
            <person name="Hannick L."/>
            <person name="Hass B."/>
            <person name="Bruggner R."/>
            <person name="Lawson D."/>
            <person name="Bidwell S."/>
            <person name="Joardar V."/>
            <person name="Caler E."/>
            <person name="Walenz B."/>
            <person name="Inman J."/>
            <person name="Schobel S."/>
            <person name="Galinsky K."/>
            <person name="Amedeo P."/>
            <person name="Strausberg R."/>
        </authorList>
    </citation>
    <scope>NUCLEOTIDE SEQUENCE</scope>
    <source>
        <strain evidence="9">USDA</strain>
    </source>
</reference>
<protein>
    <recommendedName>
        <fullName evidence="2">DnaJ homolog subfamily C member 16</fullName>
    </recommendedName>
    <alternativeName>
        <fullName evidence="5">Endoplasmic reticulum DNA J domain-containing protein 8</fullName>
    </alternativeName>
</protein>
<dbReference type="STRING" id="121224.E0VK40"/>
<dbReference type="GeneID" id="8235217"/>
<dbReference type="InterPro" id="IPR036249">
    <property type="entry name" value="Thioredoxin-like_sf"/>
</dbReference>
<dbReference type="InterPro" id="IPR036869">
    <property type="entry name" value="J_dom_sf"/>
</dbReference>
<dbReference type="AlphaFoldDB" id="E0VK40"/>
<organism>
    <name type="scientific">Pediculus humanus subsp. corporis</name>
    <name type="common">Body louse</name>
    <dbReference type="NCBI Taxonomy" id="121224"/>
    <lineage>
        <taxon>Eukaryota</taxon>
        <taxon>Metazoa</taxon>
        <taxon>Ecdysozoa</taxon>
        <taxon>Arthropoda</taxon>
        <taxon>Hexapoda</taxon>
        <taxon>Insecta</taxon>
        <taxon>Pterygota</taxon>
        <taxon>Neoptera</taxon>
        <taxon>Paraneoptera</taxon>
        <taxon>Psocodea</taxon>
        <taxon>Troctomorpha</taxon>
        <taxon>Phthiraptera</taxon>
        <taxon>Anoplura</taxon>
        <taxon>Pediculidae</taxon>
        <taxon>Pediculus</taxon>
    </lineage>
</organism>
<feature type="transmembrane region" description="Helical" evidence="6">
    <location>
        <begin position="535"/>
        <end position="559"/>
    </location>
</feature>
<dbReference type="EnsemblMetazoa" id="PHUM256640-RA">
    <property type="protein sequence ID" value="PHUM256640-PA"/>
    <property type="gene ID" value="PHUM256640"/>
</dbReference>
<dbReference type="PANTHER" id="PTHR44303">
    <property type="entry name" value="DNAJ HOMOLOG SUBFAMILY C MEMBER 16"/>
    <property type="match status" value="1"/>
</dbReference>
<evidence type="ECO:0000313" key="11">
    <source>
        <dbReference type="Proteomes" id="UP000009046"/>
    </source>
</evidence>
<keyword evidence="7" id="KW-0732">Signal</keyword>
<comment type="function">
    <text evidence="4">Plays an important role in regulating the size of autophagosomes during the formation process.</text>
</comment>
<evidence type="ECO:0000256" key="4">
    <source>
        <dbReference type="ARBA" id="ARBA00035002"/>
    </source>
</evidence>
<dbReference type="SUPFAM" id="SSF52833">
    <property type="entry name" value="Thioredoxin-like"/>
    <property type="match status" value="1"/>
</dbReference>
<dbReference type="InterPro" id="IPR013766">
    <property type="entry name" value="Thioredoxin_domain"/>
</dbReference>
<dbReference type="InterPro" id="IPR052448">
    <property type="entry name" value="DnaJ_C16_autophagy_reg"/>
</dbReference>
<dbReference type="GO" id="GO:0006914">
    <property type="term" value="P:autophagy"/>
    <property type="evidence" value="ECO:0007669"/>
    <property type="project" value="UniProtKB-KW"/>
</dbReference>
<keyword evidence="6" id="KW-1133">Transmembrane helix</keyword>
<dbReference type="PROSITE" id="PS50076">
    <property type="entry name" value="DNAJ_2"/>
    <property type="match status" value="1"/>
</dbReference>
<evidence type="ECO:0000256" key="1">
    <source>
        <dbReference type="ARBA" id="ARBA00004163"/>
    </source>
</evidence>
<dbReference type="SMART" id="SM00271">
    <property type="entry name" value="DnaJ"/>
    <property type="match status" value="1"/>
</dbReference>
<dbReference type="FunCoup" id="E0VK40">
    <property type="interactions" value="987"/>
</dbReference>
<evidence type="ECO:0000259" key="8">
    <source>
        <dbReference type="PROSITE" id="PS50076"/>
    </source>
</evidence>
<evidence type="ECO:0000256" key="6">
    <source>
        <dbReference type="SAM" id="Phobius"/>
    </source>
</evidence>
<feature type="signal peptide" evidence="7">
    <location>
        <begin position="1"/>
        <end position="19"/>
    </location>
</feature>
<dbReference type="Gene3D" id="3.40.30.10">
    <property type="entry name" value="Glutaredoxin"/>
    <property type="match status" value="1"/>
</dbReference>
<dbReference type="HOGENOM" id="CLU_020140_0_0_1"/>
<feature type="chain" id="PRO_5014570132" description="DnaJ homolog subfamily C member 16" evidence="7">
    <location>
        <begin position="20"/>
        <end position="772"/>
    </location>
</feature>
<dbReference type="CTD" id="8235217"/>
<sequence>MLIMKWELLLLSILSLILSNGLGPLDDPYKILGATKSFTAQELRKAYKKLAKEWHPDKNDDPKAASKFVEITQAYELLSDPERRKEYDLHGIIKPDSNHKNHRPYQFEDFDLFEDIFTFPNDFQYYNHNPKIFLYHKLSITAKAFENNLLPKSYKIPHLLLFYSDWCIKCVKISSIWKKMIEELEPIGVEMATVDSEEEKSLAKKCGISFVPTLILLIEGKVYTFKDHQFNIQRIVNFIKSKFPYKLIVNVNNDNINTFLTGWKDNKVRALIFGKNELVRLRYLLMAFYYFEEVYFGFVHLSASDTLEIQKKFRVSSELDTLLVFNENIHRPVASLSMSVIPVQTMKDIITANKYLILPRLSSQKVLDSVCPVEWTQRRKRLCVVLISNNIEEHDNSREALRQFAQESSFSSERVRFSYLYQESQHEFVDSLLLGSPHDIALNVVILWRRDVNHLKYEWMQKSWSISKSSDEWNKTKQNLELTIDKLLKAEETLTYEAIVKELTDEQAQGLLKKIISKFLISVEILKDQINKQHLLAASSVIGTVLFIIFMGYLMAYLVQQEEEKIKLNRNQYDYQRVNSPGSGNVNYTPQLRLYELRSEKYNGMVRLLKPGCRTIVLLLDSQSRNSLLPEFHAAVWPYRKYKTLMFGYMVVDKGLEWYKRLLNLSLPEPRSLNINPRNCIGTVLSLNGHRKYFCMYHAKHPEIVKNTDIKGISKNGKIENFIGFEDSSESENNGIILQCNLLKGLPIWLEKLFEGTTRRYYINYWPDFPTK</sequence>
<dbReference type="OMA" id="HAKHPEC"/>
<proteinExistence type="predicted"/>
<dbReference type="RefSeq" id="XP_002426485.1">
    <property type="nucleotide sequence ID" value="XM_002426440.1"/>
</dbReference>
<keyword evidence="11" id="KW-1185">Reference proteome</keyword>
<dbReference type="VEuPathDB" id="VectorBase:PHUM256640"/>
<keyword evidence="3" id="KW-0072">Autophagy</keyword>
<dbReference type="SUPFAM" id="SSF46565">
    <property type="entry name" value="Chaperone J-domain"/>
    <property type="match status" value="1"/>
</dbReference>
<dbReference type="PANTHER" id="PTHR44303:SF2">
    <property type="entry name" value="DNAJ HOMOLOG SUBFAMILY C MEMBER 16"/>
    <property type="match status" value="1"/>
</dbReference>
<dbReference type="EMBL" id="AAZO01002975">
    <property type="status" value="NOT_ANNOTATED_CDS"/>
    <property type="molecule type" value="Genomic_DNA"/>
</dbReference>
<gene>
    <name evidence="10" type="primary">8235217</name>
    <name evidence="9" type="ORF">Phum_PHUM256640</name>
</gene>
<dbReference type="eggNOG" id="KOG0714">
    <property type="taxonomic scope" value="Eukaryota"/>
</dbReference>